<dbReference type="OrthoDB" id="9802352at2"/>
<feature type="compositionally biased region" description="Polar residues" evidence="1">
    <location>
        <begin position="1"/>
        <end position="10"/>
    </location>
</feature>
<evidence type="ECO:0000259" key="2">
    <source>
        <dbReference type="Pfam" id="PF00004"/>
    </source>
</evidence>
<evidence type="ECO:0000256" key="1">
    <source>
        <dbReference type="SAM" id="MobiDB-lite"/>
    </source>
</evidence>
<accession>A0A446CQT4</accession>
<evidence type="ECO:0000313" key="4">
    <source>
        <dbReference type="Proteomes" id="UP000289465"/>
    </source>
</evidence>
<sequence length="109" mass="12049">MAQSTVNPQRLDSYKHDRLRAKRDGRRASPPRQRGGAGRAQAADAPALKAEPRPYRIDLSGVFSKYIDETEANLRRLLESAERGGSPLLFDEADGLFGKRSGTKDGRKP</sequence>
<feature type="region of interest" description="Disordered" evidence="1">
    <location>
        <begin position="1"/>
        <end position="51"/>
    </location>
</feature>
<protein>
    <recommendedName>
        <fullName evidence="2">ATPase AAA-type core domain-containing protein</fullName>
    </recommendedName>
</protein>
<dbReference type="Pfam" id="PF00004">
    <property type="entry name" value="AAA"/>
    <property type="match status" value="1"/>
</dbReference>
<organism evidence="3 4">
    <name type="scientific">Achromobacter veterisilvae</name>
    <dbReference type="NCBI Taxonomy" id="2069367"/>
    <lineage>
        <taxon>Bacteria</taxon>
        <taxon>Pseudomonadati</taxon>
        <taxon>Pseudomonadota</taxon>
        <taxon>Betaproteobacteria</taxon>
        <taxon>Burkholderiales</taxon>
        <taxon>Alcaligenaceae</taxon>
        <taxon>Achromobacter</taxon>
    </lineage>
</organism>
<feature type="compositionally biased region" description="Low complexity" evidence="1">
    <location>
        <begin position="28"/>
        <end position="47"/>
    </location>
</feature>
<proteinExistence type="predicted"/>
<dbReference type="InterPro" id="IPR027417">
    <property type="entry name" value="P-loop_NTPase"/>
</dbReference>
<dbReference type="Gene3D" id="3.40.50.300">
    <property type="entry name" value="P-loop containing nucleotide triphosphate hydrolases"/>
    <property type="match status" value="1"/>
</dbReference>
<dbReference type="InterPro" id="IPR003959">
    <property type="entry name" value="ATPase_AAA_core"/>
</dbReference>
<gene>
    <name evidence="3" type="ORF">AVE30378_03914</name>
</gene>
<evidence type="ECO:0000313" key="3">
    <source>
        <dbReference type="EMBL" id="SSW70212.1"/>
    </source>
</evidence>
<feature type="domain" description="ATPase AAA-type core" evidence="2">
    <location>
        <begin position="36"/>
        <end position="105"/>
    </location>
</feature>
<dbReference type="SUPFAM" id="SSF52540">
    <property type="entry name" value="P-loop containing nucleoside triphosphate hydrolases"/>
    <property type="match status" value="1"/>
</dbReference>
<dbReference type="EMBL" id="UFQC01000022">
    <property type="protein sequence ID" value="SSW70212.1"/>
    <property type="molecule type" value="Genomic_DNA"/>
</dbReference>
<dbReference type="AlphaFoldDB" id="A0A446CQT4"/>
<name>A0A446CQT4_9BURK</name>
<dbReference type="GO" id="GO:0005524">
    <property type="term" value="F:ATP binding"/>
    <property type="evidence" value="ECO:0007669"/>
    <property type="project" value="InterPro"/>
</dbReference>
<dbReference type="GO" id="GO:0016887">
    <property type="term" value="F:ATP hydrolysis activity"/>
    <property type="evidence" value="ECO:0007669"/>
    <property type="project" value="InterPro"/>
</dbReference>
<reference evidence="3 4" key="1">
    <citation type="submission" date="2018-07" db="EMBL/GenBank/DDBJ databases">
        <authorList>
            <person name="Peeters C."/>
        </authorList>
    </citation>
    <scope>NUCLEOTIDE SEQUENCE [LARGE SCALE GENOMIC DNA]</scope>
    <source>
        <strain evidence="3 4">LMG 30378</strain>
    </source>
</reference>
<dbReference type="Proteomes" id="UP000289465">
    <property type="component" value="Unassembled WGS sequence"/>
</dbReference>
<feature type="region of interest" description="Disordered" evidence="1">
    <location>
        <begin position="84"/>
        <end position="109"/>
    </location>
</feature>
<dbReference type="RefSeq" id="WP_129242567.1">
    <property type="nucleotide sequence ID" value="NZ_UFQC01000022.1"/>
</dbReference>